<dbReference type="InterPro" id="IPR057929">
    <property type="entry name" value="RamC_N"/>
</dbReference>
<dbReference type="Proteomes" id="UP000743107">
    <property type="component" value="Unassembled WGS sequence"/>
</dbReference>
<reference evidence="2" key="1">
    <citation type="submission" date="2020-11" db="EMBL/GenBank/DDBJ databases">
        <title>Antibiotic susceptibility profiles of Pediococcus pentosaceus from various origins and their implications for the safety assessment of strains with food-technology applications.</title>
        <authorList>
            <person name="Shani N."/>
            <person name="Oberhaensli S."/>
            <person name="Arias E."/>
        </authorList>
    </citation>
    <scope>NUCLEOTIDE SEQUENCE</scope>
    <source>
        <strain evidence="2">FAM 19164</strain>
    </source>
</reference>
<dbReference type="EMBL" id="JADOFV010000006">
    <property type="protein sequence ID" value="MBF7128077.1"/>
    <property type="molecule type" value="Genomic_DNA"/>
</dbReference>
<evidence type="ECO:0000313" key="2">
    <source>
        <dbReference type="EMBL" id="MBF7128077.1"/>
    </source>
</evidence>
<dbReference type="RefSeq" id="WP_195752084.1">
    <property type="nucleotide sequence ID" value="NZ_JADOFV010000006.1"/>
</dbReference>
<protein>
    <recommendedName>
        <fullName evidence="1">RamC N-terminal domain-containing protein</fullName>
    </recommendedName>
</protein>
<evidence type="ECO:0000259" key="1">
    <source>
        <dbReference type="Pfam" id="PF25816"/>
    </source>
</evidence>
<organism evidence="2 3">
    <name type="scientific">Pediococcus pentosaceus</name>
    <dbReference type="NCBI Taxonomy" id="1255"/>
    <lineage>
        <taxon>Bacteria</taxon>
        <taxon>Bacillati</taxon>
        <taxon>Bacillota</taxon>
        <taxon>Bacilli</taxon>
        <taxon>Lactobacillales</taxon>
        <taxon>Lactobacillaceae</taxon>
        <taxon>Pediococcus</taxon>
    </lineage>
</organism>
<proteinExistence type="predicted"/>
<gene>
    <name evidence="2" type="ORF">ITQ97_09800</name>
</gene>
<sequence length="191" mass="21793">MSGDCPVSAFGKLITIYPNTVEDFVLIAKELYSKLKQYHGPYVLSDNAVYNSEVLYYRYGAIDRDDGNLIDYETNKVIKDNRMYFEVPSFVDDPLNYEDDSQSKIINNTVFPERIINTSSAGNTYLGKFQDRNVVIKEARNLVIGSKGYTLLAVLKNRGLEFLEWKYFPTPKILDPEKGAGRQAAYQLQIS</sequence>
<feature type="domain" description="RamC N-terminal" evidence="1">
    <location>
        <begin position="4"/>
        <end position="99"/>
    </location>
</feature>
<accession>A0AA41C105</accession>
<comment type="caution">
    <text evidence="2">The sequence shown here is derived from an EMBL/GenBank/DDBJ whole genome shotgun (WGS) entry which is preliminary data.</text>
</comment>
<name>A0AA41C105_PEDPE</name>
<dbReference type="AlphaFoldDB" id="A0AA41C105"/>
<evidence type="ECO:0000313" key="3">
    <source>
        <dbReference type="Proteomes" id="UP000743107"/>
    </source>
</evidence>
<dbReference type="Pfam" id="PF25816">
    <property type="entry name" value="RamC_N"/>
    <property type="match status" value="1"/>
</dbReference>